<dbReference type="Pfam" id="PF09994">
    <property type="entry name" value="T6SS_Tle1-like_cat"/>
    <property type="match status" value="1"/>
</dbReference>
<dbReference type="eggNOG" id="COG4104">
    <property type="taxonomic scope" value="Bacteria"/>
</dbReference>
<dbReference type="EMBL" id="CP000514">
    <property type="protein sequence ID" value="ABM20887.1"/>
    <property type="molecule type" value="Genomic_DNA"/>
</dbReference>
<dbReference type="Proteomes" id="UP000000998">
    <property type="component" value="Chromosome"/>
</dbReference>
<gene>
    <name evidence="2" type="ordered locus">Maqu_3818</name>
</gene>
<dbReference type="SMR" id="A1U7B8"/>
<dbReference type="KEGG" id="maq:Maqu_3818"/>
<name>A1U7B8_MARN8</name>
<accession>A1U7B8</accession>
<dbReference type="PANTHER" id="PTHR33840">
    <property type="match status" value="1"/>
</dbReference>
<sequence precursor="true">MFLKYHYDLQPQELLRLESPFFAAEKVRELFRRGTPIPASLFFHYSPSITHIRPDIHYQELVSKVEAGELCLVYSDIESKSVSAPVVAWRPDNEAEESGLWNCTGTFGRGIPGLEERVAEMNRRRITPQTLQKMSATGASSLNEIEQWNQLAESNGGEQPRQDEHRLSLPIGGAANIAPLPTREQHNATSPERGVHLVMGLFTDGTLNNIDNIELFREQVRECEVLEQTDPEAAKACADRLALELGDSYANAPTNVVKLFDLYREGETQDGEMTRLMMKTYSHGVGTENGGEDSILDSATGLGKTGVISQVNRLFDSTAEVANLRLRGRPVTKLSIDLFGFSRGAAAARHAVNSILRGRVGKFGRALSKQGIGWPEQVEVRFLGLFDTVAGIVNLRAGDFSASDGENDPVELKLDSSKIGKVVHFVARDEIRANFALNSVGDSDGRLPENFREISLPGAHSDVGGGYHSLQDEELLLAPVMEIRGSDTQRPEQTMKWDNLEALMVEIQSESWIGDYSLPMSDGTAPTLEITQKRSEHPAPDGRVDLALTMRRRVSGEYSNLCLNLMYEMAKEAGLLFDAIPDEDSWSYAEELAGIRESLKLQIVNGVDAPQLVPKQLMLLKQRYTHCSSHYNPIRFMLGEQEVSMEFPFQPWGHPLRPTPTRKRKVHYQQGIGKA</sequence>
<feature type="domain" description="T6SS Phospholipase effector Tle1-like catalytic" evidence="1">
    <location>
        <begin position="375"/>
        <end position="473"/>
    </location>
</feature>
<dbReference type="OrthoDB" id="4378831at2"/>
<evidence type="ECO:0000313" key="3">
    <source>
        <dbReference type="Proteomes" id="UP000000998"/>
    </source>
</evidence>
<dbReference type="AlphaFoldDB" id="A1U7B8"/>
<dbReference type="PANTHER" id="PTHR33840:SF1">
    <property type="entry name" value="TLE1 PHOSPHOLIPASE DOMAIN-CONTAINING PROTEIN"/>
    <property type="match status" value="1"/>
</dbReference>
<organism evidence="2 3">
    <name type="scientific">Marinobacter nauticus (strain ATCC 700491 / DSM 11845 / VT8)</name>
    <name type="common">Marinobacter aquaeolei</name>
    <dbReference type="NCBI Taxonomy" id="351348"/>
    <lineage>
        <taxon>Bacteria</taxon>
        <taxon>Pseudomonadati</taxon>
        <taxon>Pseudomonadota</taxon>
        <taxon>Gammaproteobacteria</taxon>
        <taxon>Pseudomonadales</taxon>
        <taxon>Marinobacteraceae</taxon>
        <taxon>Marinobacter</taxon>
    </lineage>
</organism>
<evidence type="ECO:0000313" key="2">
    <source>
        <dbReference type="EMBL" id="ABM20887.1"/>
    </source>
</evidence>
<reference evidence="3" key="1">
    <citation type="journal article" date="2011" name="Appl. Environ. Microbiol.">
        <title>Genomic potential of Marinobacter aquaeolei, a biogeochemical 'opportunitroph'.</title>
        <authorList>
            <person name="Singer E."/>
            <person name="Webb E.A."/>
            <person name="Nelson W.C."/>
            <person name="Heidelberg J.F."/>
            <person name="Ivanova N."/>
            <person name="Pati A."/>
            <person name="Edwards K.J."/>
        </authorList>
    </citation>
    <scope>NUCLEOTIDE SEQUENCE [LARGE SCALE GENOMIC DNA]</scope>
    <source>
        <strain evidence="3">ATCC 700491 / DSM 11845 / VT8</strain>
    </source>
</reference>
<protein>
    <recommendedName>
        <fullName evidence="1">T6SS Phospholipase effector Tle1-like catalytic domain-containing protein</fullName>
    </recommendedName>
</protein>
<dbReference type="HOGENOM" id="CLU_008342_1_0_6"/>
<evidence type="ECO:0000259" key="1">
    <source>
        <dbReference type="Pfam" id="PF09994"/>
    </source>
</evidence>
<dbReference type="InterPro" id="IPR018712">
    <property type="entry name" value="Tle1-like_cat"/>
</dbReference>
<dbReference type="STRING" id="351348.Maqu_3818"/>
<dbReference type="RefSeq" id="WP_011787221.1">
    <property type="nucleotide sequence ID" value="NC_008740.1"/>
</dbReference>
<proteinExistence type="predicted"/>